<dbReference type="EMBL" id="JARYMX010000003">
    <property type="protein sequence ID" value="KAJ9555996.1"/>
    <property type="molecule type" value="Genomic_DNA"/>
</dbReference>
<proteinExistence type="predicted"/>
<dbReference type="InterPro" id="IPR053134">
    <property type="entry name" value="RNA-dir_DNA_polymerase"/>
</dbReference>
<dbReference type="AlphaFoldDB" id="A0AA38WPH9"/>
<name>A0AA38WPH9_9ASTR</name>
<dbReference type="PANTHER" id="PTHR24559:SF444">
    <property type="entry name" value="REVERSE TRANSCRIPTASE DOMAIN-CONTAINING PROTEIN"/>
    <property type="match status" value="1"/>
</dbReference>
<keyword evidence="2" id="KW-1185">Reference proteome</keyword>
<organism evidence="1 2">
    <name type="scientific">Centaurea solstitialis</name>
    <name type="common">yellow star-thistle</name>
    <dbReference type="NCBI Taxonomy" id="347529"/>
    <lineage>
        <taxon>Eukaryota</taxon>
        <taxon>Viridiplantae</taxon>
        <taxon>Streptophyta</taxon>
        <taxon>Embryophyta</taxon>
        <taxon>Tracheophyta</taxon>
        <taxon>Spermatophyta</taxon>
        <taxon>Magnoliopsida</taxon>
        <taxon>eudicotyledons</taxon>
        <taxon>Gunneridae</taxon>
        <taxon>Pentapetalae</taxon>
        <taxon>asterids</taxon>
        <taxon>campanulids</taxon>
        <taxon>Asterales</taxon>
        <taxon>Asteraceae</taxon>
        <taxon>Carduoideae</taxon>
        <taxon>Cardueae</taxon>
        <taxon>Centaureinae</taxon>
        <taxon>Centaurea</taxon>
    </lineage>
</organism>
<comment type="caution">
    <text evidence="1">The sequence shown here is derived from an EMBL/GenBank/DDBJ whole genome shotgun (WGS) entry which is preliminary data.</text>
</comment>
<dbReference type="InterPro" id="IPR043502">
    <property type="entry name" value="DNA/RNA_pol_sf"/>
</dbReference>
<sequence length="397" mass="45901">MKSRSTAEAGTRSQLCRRPGAGDARYASAGIEGKVAVEKTWEVENIYKRYTREIFEIKFWIYFMPNPMSENIVVIGMDRFSWNGVIVDCAANWFGRRVRVGESWSSTARGASQGGKLFSREDEKVPAAWVHGLFGLRFRLVIGKEVSVVREFPGMFSEDPSASALRGKIHPPQVASLEVRYFWLVKKKDGSHRWCSDYQKLNKDTIGSRYPLPSIGDLVEQYQEAAWFRHQLEVEEEDIHKIVFRTRCGILTSLLPRCIGGFRNRVCKPMLDRSVIAFECYCSSLWNECLVVRNRWRKLRYEGFVEVKLRSRLVLLDTCVSYIGGYTRRLQGSSRDCRDWVFRANQQAAVETCGGSCVRRRFWTHPEGVEDMPELCDVSWFSRGCVVMQRDRKFSLR</sequence>
<dbReference type="Gene3D" id="3.10.10.10">
    <property type="entry name" value="HIV Type 1 Reverse Transcriptase, subunit A, domain 1"/>
    <property type="match status" value="1"/>
</dbReference>
<dbReference type="PANTHER" id="PTHR24559">
    <property type="entry name" value="TRANSPOSON TY3-I GAG-POL POLYPROTEIN"/>
    <property type="match status" value="1"/>
</dbReference>
<reference evidence="1" key="1">
    <citation type="submission" date="2023-03" db="EMBL/GenBank/DDBJ databases">
        <title>Chromosome-scale reference genome and RAD-based genetic map of yellow starthistle (Centaurea solstitialis) reveal putative structural variation and QTLs associated with invader traits.</title>
        <authorList>
            <person name="Reatini B."/>
            <person name="Cang F.A."/>
            <person name="Jiang Q."/>
            <person name="Mckibben M.T.W."/>
            <person name="Barker M.S."/>
            <person name="Rieseberg L.H."/>
            <person name="Dlugosch K.M."/>
        </authorList>
    </citation>
    <scope>NUCLEOTIDE SEQUENCE</scope>
    <source>
        <strain evidence="1">CAN-66</strain>
        <tissue evidence="1">Leaf</tissue>
    </source>
</reference>
<evidence type="ECO:0000313" key="2">
    <source>
        <dbReference type="Proteomes" id="UP001172457"/>
    </source>
</evidence>
<dbReference type="Proteomes" id="UP001172457">
    <property type="component" value="Chromosome 3"/>
</dbReference>
<dbReference type="Gene3D" id="3.30.70.270">
    <property type="match status" value="1"/>
</dbReference>
<gene>
    <name evidence="1" type="ORF">OSB04_010610</name>
</gene>
<accession>A0AA38WPH9</accession>
<dbReference type="SUPFAM" id="SSF56672">
    <property type="entry name" value="DNA/RNA polymerases"/>
    <property type="match status" value="1"/>
</dbReference>
<evidence type="ECO:0000313" key="1">
    <source>
        <dbReference type="EMBL" id="KAJ9555996.1"/>
    </source>
</evidence>
<dbReference type="InterPro" id="IPR043128">
    <property type="entry name" value="Rev_trsase/Diguanyl_cyclase"/>
</dbReference>
<protein>
    <submittedName>
        <fullName evidence="1">Uncharacterized protein</fullName>
    </submittedName>
</protein>